<evidence type="ECO:0000256" key="9">
    <source>
        <dbReference type="ARBA" id="ARBA00023284"/>
    </source>
</evidence>
<dbReference type="PRINTS" id="PR00368">
    <property type="entry name" value="FADPNR"/>
</dbReference>
<dbReference type="Proteomes" id="UP001597102">
    <property type="component" value="Unassembled WGS sequence"/>
</dbReference>
<keyword evidence="16" id="KW-1185">Reference proteome</keyword>
<dbReference type="NCBIfam" id="NF004776">
    <property type="entry name" value="PRK06116.1"/>
    <property type="match status" value="1"/>
</dbReference>
<organism evidence="15 16">
    <name type="scientific">Methyloligella solikamskensis</name>
    <dbReference type="NCBI Taxonomy" id="1177756"/>
    <lineage>
        <taxon>Bacteria</taxon>
        <taxon>Pseudomonadati</taxon>
        <taxon>Pseudomonadota</taxon>
        <taxon>Alphaproteobacteria</taxon>
        <taxon>Hyphomicrobiales</taxon>
        <taxon>Hyphomicrobiaceae</taxon>
        <taxon>Methyloligella</taxon>
    </lineage>
</organism>
<dbReference type="Pfam" id="PF02852">
    <property type="entry name" value="Pyr_redox_dim"/>
    <property type="match status" value="1"/>
</dbReference>
<keyword evidence="7 11" id="KW-0560">Oxidoreductase</keyword>
<dbReference type="InterPro" id="IPR046952">
    <property type="entry name" value="GSHR/TRXR-like"/>
</dbReference>
<dbReference type="GO" id="GO:0004362">
    <property type="term" value="F:glutathione-disulfide reductase (NADPH) activity"/>
    <property type="evidence" value="ECO:0007669"/>
    <property type="project" value="UniProtKB-EC"/>
</dbReference>
<evidence type="ECO:0000256" key="12">
    <source>
        <dbReference type="RuleBase" id="RU365040"/>
    </source>
</evidence>
<dbReference type="PROSITE" id="PS00076">
    <property type="entry name" value="PYRIDINE_REDOX_1"/>
    <property type="match status" value="1"/>
</dbReference>
<comment type="similarity">
    <text evidence="2 11">Belongs to the class-I pyridine nucleotide-disulfide oxidoreductase family.</text>
</comment>
<evidence type="ECO:0000313" key="15">
    <source>
        <dbReference type="EMBL" id="MFD0986835.1"/>
    </source>
</evidence>
<comment type="cofactor">
    <cofactor evidence="1 12">
        <name>FAD</name>
        <dbReference type="ChEBI" id="CHEBI:57692"/>
    </cofactor>
</comment>
<evidence type="ECO:0000256" key="10">
    <source>
        <dbReference type="ARBA" id="ARBA00049142"/>
    </source>
</evidence>
<evidence type="ECO:0000256" key="1">
    <source>
        <dbReference type="ARBA" id="ARBA00001974"/>
    </source>
</evidence>
<evidence type="ECO:0000256" key="2">
    <source>
        <dbReference type="ARBA" id="ARBA00007532"/>
    </source>
</evidence>
<dbReference type="InterPro" id="IPR001100">
    <property type="entry name" value="Pyr_nuc-diS_OxRdtase"/>
</dbReference>
<dbReference type="Pfam" id="PF07992">
    <property type="entry name" value="Pyr_redox_2"/>
    <property type="match status" value="1"/>
</dbReference>
<dbReference type="SUPFAM" id="SSF51905">
    <property type="entry name" value="FAD/NAD(P)-binding domain"/>
    <property type="match status" value="1"/>
</dbReference>
<dbReference type="PANTHER" id="PTHR42737:SF2">
    <property type="entry name" value="GLUTATHIONE REDUCTASE"/>
    <property type="match status" value="1"/>
</dbReference>
<keyword evidence="4 11" id="KW-0285">Flavoprotein</keyword>
<keyword evidence="8" id="KW-1015">Disulfide bond</keyword>
<dbReference type="EC" id="1.8.1.7" evidence="12"/>
<dbReference type="PANTHER" id="PTHR42737">
    <property type="entry name" value="GLUTATHIONE REDUCTASE"/>
    <property type="match status" value="1"/>
</dbReference>
<dbReference type="InterPro" id="IPR023753">
    <property type="entry name" value="FAD/NAD-binding_dom"/>
</dbReference>
<evidence type="ECO:0000256" key="4">
    <source>
        <dbReference type="ARBA" id="ARBA00022630"/>
    </source>
</evidence>
<dbReference type="RefSeq" id="WP_379087699.1">
    <property type="nucleotide sequence ID" value="NZ_JBHTJO010000001.1"/>
</dbReference>
<gene>
    <name evidence="15" type="primary">gor</name>
    <name evidence="15" type="ORF">ACFQ2F_06955</name>
</gene>
<keyword evidence="9 11" id="KW-0676">Redox-active center</keyword>
<dbReference type="InterPro" id="IPR036188">
    <property type="entry name" value="FAD/NAD-bd_sf"/>
</dbReference>
<dbReference type="InterPro" id="IPR016156">
    <property type="entry name" value="FAD/NAD-linked_Rdtase_dimer_sf"/>
</dbReference>
<sequence>MAEYDYDLFVIGAGSGGVRAARMASAYGAKVAISEEYRAGGTCVIRGCVPKKLLVYGSRYTKELEDAPAFGWTIGDISFDWPTLIGNVAAEVDRLNGVYTRILEQAGVTTMLTRATVEDPHTVKLADRDEPVTAERILVATGGHPVFPDIPGKEHFISSDDCFKLEALPESMAILGAGYIGLEFAAIFSALGVKVTVIYRGDQILRGFDNELRDILAESLRKQGIDIRVETNITEIEKEDGGVRLQLTTGDSMKVETVMAATGRAPNTEGLGLQKAGVELGWNGHVVVDEYSKTSVDSIYAVGDVTDRVNLTPVAIREATAFVDTVYCDNPTAVDYLNVPTAVFTTPEAAMVGCTEEDARERCQIDVFKTSFRPMKYSLPKGDEKMVVKLIVDAESDKVVGCHVLGPDAAEIVQTAAIAVTKGLTKADFDLTMALHPTAAEELVTLRQKYEPPREVAGSDAAA</sequence>
<evidence type="ECO:0000256" key="3">
    <source>
        <dbReference type="ARBA" id="ARBA00011738"/>
    </source>
</evidence>
<dbReference type="Gene3D" id="3.30.390.30">
    <property type="match status" value="1"/>
</dbReference>
<comment type="subunit">
    <text evidence="3">Homodimer.</text>
</comment>
<dbReference type="InterPro" id="IPR012999">
    <property type="entry name" value="Pyr_OxRdtase_I_AS"/>
</dbReference>
<name>A0ABW3J8N9_9HYPH</name>
<evidence type="ECO:0000256" key="7">
    <source>
        <dbReference type="ARBA" id="ARBA00023002"/>
    </source>
</evidence>
<protein>
    <recommendedName>
        <fullName evidence="12">Glutathione reductase</fullName>
        <shortName evidence="12">GRase</shortName>
        <ecNumber evidence="12">1.8.1.7</ecNumber>
    </recommendedName>
</protein>
<feature type="domain" description="FAD/NAD(P)-binding" evidence="14">
    <location>
        <begin position="6"/>
        <end position="319"/>
    </location>
</feature>
<evidence type="ECO:0000256" key="11">
    <source>
        <dbReference type="RuleBase" id="RU003691"/>
    </source>
</evidence>
<dbReference type="InterPro" id="IPR006324">
    <property type="entry name" value="GSHR"/>
</dbReference>
<comment type="function">
    <text evidence="12">Catalyzes the reduction of glutathione disulfide (GSSG) to reduced glutathione (GSH).</text>
</comment>
<dbReference type="SUPFAM" id="SSF55424">
    <property type="entry name" value="FAD/NAD-linked reductases, dimerisation (C-terminal) domain"/>
    <property type="match status" value="1"/>
</dbReference>
<dbReference type="InterPro" id="IPR004099">
    <property type="entry name" value="Pyr_nucl-diS_OxRdtase_dimer"/>
</dbReference>
<keyword evidence="5 11" id="KW-0274">FAD</keyword>
<evidence type="ECO:0000259" key="14">
    <source>
        <dbReference type="Pfam" id="PF07992"/>
    </source>
</evidence>
<keyword evidence="6 12" id="KW-0521">NADP</keyword>
<dbReference type="PIRSF" id="PIRSF000350">
    <property type="entry name" value="Mercury_reductase_MerA"/>
    <property type="match status" value="1"/>
</dbReference>
<feature type="domain" description="Pyridine nucleotide-disulphide oxidoreductase dimerisation" evidence="13">
    <location>
        <begin position="339"/>
        <end position="446"/>
    </location>
</feature>
<evidence type="ECO:0000256" key="8">
    <source>
        <dbReference type="ARBA" id="ARBA00023157"/>
    </source>
</evidence>
<evidence type="ECO:0000259" key="13">
    <source>
        <dbReference type="Pfam" id="PF02852"/>
    </source>
</evidence>
<dbReference type="PRINTS" id="PR00411">
    <property type="entry name" value="PNDRDTASEI"/>
</dbReference>
<comment type="catalytic activity">
    <reaction evidence="10 12">
        <text>2 glutathione + NADP(+) = glutathione disulfide + NADPH + H(+)</text>
        <dbReference type="Rhea" id="RHEA:11740"/>
        <dbReference type="ChEBI" id="CHEBI:15378"/>
        <dbReference type="ChEBI" id="CHEBI:57783"/>
        <dbReference type="ChEBI" id="CHEBI:57925"/>
        <dbReference type="ChEBI" id="CHEBI:58297"/>
        <dbReference type="ChEBI" id="CHEBI:58349"/>
        <dbReference type="EC" id="1.8.1.7"/>
    </reaction>
</comment>
<dbReference type="NCBIfam" id="TIGR01424">
    <property type="entry name" value="gluta_reduc_2"/>
    <property type="match status" value="1"/>
</dbReference>
<comment type="caution">
    <text evidence="15">The sequence shown here is derived from an EMBL/GenBank/DDBJ whole genome shotgun (WGS) entry which is preliminary data.</text>
</comment>
<dbReference type="Gene3D" id="3.50.50.60">
    <property type="entry name" value="FAD/NAD(P)-binding domain"/>
    <property type="match status" value="2"/>
</dbReference>
<evidence type="ECO:0000313" key="16">
    <source>
        <dbReference type="Proteomes" id="UP001597102"/>
    </source>
</evidence>
<proteinExistence type="inferred from homology"/>
<evidence type="ECO:0000256" key="6">
    <source>
        <dbReference type="ARBA" id="ARBA00022857"/>
    </source>
</evidence>
<dbReference type="EMBL" id="JBHTJO010000001">
    <property type="protein sequence ID" value="MFD0986835.1"/>
    <property type="molecule type" value="Genomic_DNA"/>
</dbReference>
<evidence type="ECO:0000256" key="5">
    <source>
        <dbReference type="ARBA" id="ARBA00022827"/>
    </source>
</evidence>
<reference evidence="16" key="1">
    <citation type="journal article" date="2019" name="Int. J. Syst. Evol. Microbiol.">
        <title>The Global Catalogue of Microorganisms (GCM) 10K type strain sequencing project: providing services to taxonomists for standard genome sequencing and annotation.</title>
        <authorList>
            <consortium name="The Broad Institute Genomics Platform"/>
            <consortium name="The Broad Institute Genome Sequencing Center for Infectious Disease"/>
            <person name="Wu L."/>
            <person name="Ma J."/>
        </authorList>
    </citation>
    <scope>NUCLEOTIDE SEQUENCE [LARGE SCALE GENOMIC DNA]</scope>
    <source>
        <strain evidence="16">CCUG 61697</strain>
    </source>
</reference>
<accession>A0ABW3J8N9</accession>